<evidence type="ECO:0000313" key="2">
    <source>
        <dbReference type="Proteomes" id="UP000002038"/>
    </source>
</evidence>
<dbReference type="RefSeq" id="XP_031578331.1">
    <property type="nucleotide sequence ID" value="XM_031724866.1"/>
</dbReference>
<name>A0A179UKM5_BLAGS</name>
<protein>
    <submittedName>
        <fullName evidence="1">Uncharacterized protein</fullName>
    </submittedName>
</protein>
<sequence length="100" mass="11228">MKESQSGRKIRSGGYSSGAVFPPTLAVGWPCFKAQNTLCWAAPPPSPWQHVSHAKQAETYCPPATDIYHERRRNADKSEGPVQLTNMYDDEFKDIHQLLP</sequence>
<evidence type="ECO:0000313" key="1">
    <source>
        <dbReference type="EMBL" id="OAT08524.1"/>
    </source>
</evidence>
<dbReference type="EMBL" id="GG657455">
    <property type="protein sequence ID" value="OAT08524.1"/>
    <property type="molecule type" value="Genomic_DNA"/>
</dbReference>
<dbReference type="AlphaFoldDB" id="A0A179UKM5"/>
<gene>
    <name evidence="1" type="ORF">BDBG_17060</name>
</gene>
<reference evidence="2" key="1">
    <citation type="journal article" date="2015" name="PLoS Genet.">
        <title>The dynamic genome and transcriptome of the human fungal pathogen Blastomyces and close relative Emmonsia.</title>
        <authorList>
            <person name="Munoz J.F."/>
            <person name="Gauthier G.M."/>
            <person name="Desjardins C.A."/>
            <person name="Gallo J.E."/>
            <person name="Holder J."/>
            <person name="Sullivan T.D."/>
            <person name="Marty A.J."/>
            <person name="Carmen J.C."/>
            <person name="Chen Z."/>
            <person name="Ding L."/>
            <person name="Gujja S."/>
            <person name="Magrini V."/>
            <person name="Misas E."/>
            <person name="Mitreva M."/>
            <person name="Priest M."/>
            <person name="Saif S."/>
            <person name="Whiston E.A."/>
            <person name="Young S."/>
            <person name="Zeng Q."/>
            <person name="Goldman W.E."/>
            <person name="Mardis E.R."/>
            <person name="Taylor J.W."/>
            <person name="McEwen J.G."/>
            <person name="Clay O.K."/>
            <person name="Klein B.S."/>
            <person name="Cuomo C.A."/>
        </authorList>
    </citation>
    <scope>NUCLEOTIDE SEQUENCE [LARGE SCALE GENOMIC DNA]</scope>
    <source>
        <strain evidence="2">SLH14081</strain>
    </source>
</reference>
<accession>A0A179UKM5</accession>
<dbReference type="GeneID" id="42528924"/>
<organism evidence="1 2">
    <name type="scientific">Blastomyces gilchristii (strain SLH14081)</name>
    <name type="common">Blastomyces dermatitidis</name>
    <dbReference type="NCBI Taxonomy" id="559298"/>
    <lineage>
        <taxon>Eukaryota</taxon>
        <taxon>Fungi</taxon>
        <taxon>Dikarya</taxon>
        <taxon>Ascomycota</taxon>
        <taxon>Pezizomycotina</taxon>
        <taxon>Eurotiomycetes</taxon>
        <taxon>Eurotiomycetidae</taxon>
        <taxon>Onygenales</taxon>
        <taxon>Ajellomycetaceae</taxon>
        <taxon>Blastomyces</taxon>
    </lineage>
</organism>
<dbReference type="VEuPathDB" id="FungiDB:BDBG_17060"/>
<dbReference type="KEGG" id="bgh:BDBG_17060"/>
<proteinExistence type="predicted"/>
<dbReference type="Proteomes" id="UP000002038">
    <property type="component" value="Unassembled WGS sequence"/>
</dbReference>
<keyword evidence="2" id="KW-1185">Reference proteome</keyword>